<organism evidence="4 5">
    <name type="scientific">Ruminococcus albus 8</name>
    <dbReference type="NCBI Taxonomy" id="246199"/>
    <lineage>
        <taxon>Bacteria</taxon>
        <taxon>Bacillati</taxon>
        <taxon>Bacillota</taxon>
        <taxon>Clostridia</taxon>
        <taxon>Eubacteriales</taxon>
        <taxon>Oscillospiraceae</taxon>
        <taxon>Ruminococcus</taxon>
    </lineage>
</organism>
<dbReference type="EMBL" id="ADKM02000095">
    <property type="protein sequence ID" value="EGC02340.1"/>
    <property type="molecule type" value="Genomic_DNA"/>
</dbReference>
<dbReference type="GO" id="GO:0046872">
    <property type="term" value="F:metal ion binding"/>
    <property type="evidence" value="ECO:0007669"/>
    <property type="project" value="UniProtKB-KW"/>
</dbReference>
<dbReference type="STRING" id="246199.CUS_5983"/>
<keyword evidence="1 3" id="KW-0479">Metal-binding</keyword>
<protein>
    <submittedName>
        <fullName evidence="4">Hydrolase, TatD family</fullName>
    </submittedName>
</protein>
<feature type="binding site" evidence="3">
    <location>
        <position position="210"/>
    </location>
    <ligand>
        <name>a divalent metal cation</name>
        <dbReference type="ChEBI" id="CHEBI:60240"/>
        <label>1</label>
    </ligand>
</feature>
<sequence length="273" mass="30995">MAGGIFDSHCHYDDPAFDEDRFELLDRLLTGDAHPIDRMLHAATDEKSARFGIETAKRYENYYTSVGFHPENADEVPDNYMDILQELYREACEIHKLGAVGEIGLDYHYEGYNKEKQIKMFKDQVRFAVCKSLPVIVHCRDATEDCMKILNEFRPEGVMHCFSGSAETAEEVVKLGMYIGFTGALAFKNNKKSRRSCEAVPLDRLLLETDCPYMAPPPYRGERSDSSMIAETAKVMAEVKGVSVEEIIRITNENACRLFGINRDEEAIFLSSM</sequence>
<feature type="binding site" evidence="3">
    <location>
        <position position="102"/>
    </location>
    <ligand>
        <name>a divalent metal cation</name>
        <dbReference type="ChEBI" id="CHEBI:60240"/>
        <label>1</label>
    </ligand>
</feature>
<dbReference type="GO" id="GO:0004536">
    <property type="term" value="F:DNA nuclease activity"/>
    <property type="evidence" value="ECO:0007669"/>
    <property type="project" value="InterPro"/>
</dbReference>
<dbReference type="InterPro" id="IPR015991">
    <property type="entry name" value="TatD/YcfH-like"/>
</dbReference>
<dbReference type="NCBIfam" id="TIGR00010">
    <property type="entry name" value="YchF/TatD family DNA exonuclease"/>
    <property type="match status" value="1"/>
</dbReference>
<dbReference type="FunFam" id="3.20.20.140:FF:000005">
    <property type="entry name" value="TatD family hydrolase"/>
    <property type="match status" value="1"/>
</dbReference>
<reference evidence="4 5" key="1">
    <citation type="submission" date="2011-02" db="EMBL/GenBank/DDBJ databases">
        <authorList>
            <person name="Nelson K.E."/>
            <person name="Sutton G."/>
            <person name="Torralba M."/>
            <person name="Durkin S."/>
            <person name="Harkins D."/>
            <person name="Montgomery R."/>
            <person name="Ziemer C."/>
            <person name="Klaassens E."/>
            <person name="Ocuiv P."/>
            <person name="Morrison M."/>
        </authorList>
    </citation>
    <scope>NUCLEOTIDE SEQUENCE [LARGE SCALE GENOMIC DNA]</scope>
    <source>
        <strain evidence="4 5">8</strain>
    </source>
</reference>
<dbReference type="Pfam" id="PF01026">
    <property type="entry name" value="TatD_DNase"/>
    <property type="match status" value="1"/>
</dbReference>
<feature type="binding site" evidence="3">
    <location>
        <position position="138"/>
    </location>
    <ligand>
        <name>a divalent metal cation</name>
        <dbReference type="ChEBI" id="CHEBI:60240"/>
        <label>2</label>
    </ligand>
</feature>
<dbReference type="eggNOG" id="COG0084">
    <property type="taxonomic scope" value="Bacteria"/>
</dbReference>
<dbReference type="OrthoDB" id="9810005at2"/>
<evidence type="ECO:0000256" key="3">
    <source>
        <dbReference type="PIRSR" id="PIRSR005902-1"/>
    </source>
</evidence>
<dbReference type="RefSeq" id="WP_002850977.1">
    <property type="nucleotide sequence ID" value="NZ_ADKM02000095.1"/>
</dbReference>
<dbReference type="PANTHER" id="PTHR46124">
    <property type="entry name" value="D-AMINOACYL-TRNA DEACYLASE"/>
    <property type="match status" value="1"/>
</dbReference>
<dbReference type="InterPro" id="IPR001130">
    <property type="entry name" value="TatD-like"/>
</dbReference>
<dbReference type="AlphaFoldDB" id="E9SEF3"/>
<evidence type="ECO:0000256" key="1">
    <source>
        <dbReference type="ARBA" id="ARBA00022723"/>
    </source>
</evidence>
<dbReference type="Proteomes" id="UP000004259">
    <property type="component" value="Unassembled WGS sequence"/>
</dbReference>
<dbReference type="InterPro" id="IPR032466">
    <property type="entry name" value="Metal_Hydrolase"/>
</dbReference>
<keyword evidence="2 4" id="KW-0378">Hydrolase</keyword>
<gene>
    <name evidence="4" type="ORF">CUS_5983</name>
</gene>
<evidence type="ECO:0000313" key="5">
    <source>
        <dbReference type="Proteomes" id="UP000004259"/>
    </source>
</evidence>
<keyword evidence="5" id="KW-1185">Reference proteome</keyword>
<accession>E9SEF3</accession>
<dbReference type="PROSITE" id="PS01090">
    <property type="entry name" value="TATD_2"/>
    <property type="match status" value="1"/>
</dbReference>
<dbReference type="Gene3D" id="3.20.20.140">
    <property type="entry name" value="Metal-dependent hydrolases"/>
    <property type="match status" value="1"/>
</dbReference>
<feature type="binding site" evidence="3">
    <location>
        <position position="11"/>
    </location>
    <ligand>
        <name>a divalent metal cation</name>
        <dbReference type="ChEBI" id="CHEBI:60240"/>
        <label>1</label>
    </ligand>
</feature>
<dbReference type="PIRSF" id="PIRSF005902">
    <property type="entry name" value="DNase_TatD"/>
    <property type="match status" value="1"/>
</dbReference>
<dbReference type="PANTHER" id="PTHR46124:SF2">
    <property type="entry name" value="D-AMINOACYL-TRNA DEACYLASE"/>
    <property type="match status" value="1"/>
</dbReference>
<dbReference type="GO" id="GO:0016788">
    <property type="term" value="F:hydrolase activity, acting on ester bonds"/>
    <property type="evidence" value="ECO:0007669"/>
    <property type="project" value="InterPro"/>
</dbReference>
<dbReference type="GO" id="GO:0005829">
    <property type="term" value="C:cytosol"/>
    <property type="evidence" value="ECO:0007669"/>
    <property type="project" value="TreeGrafter"/>
</dbReference>
<name>E9SEF3_RUMAL</name>
<dbReference type="SUPFAM" id="SSF51556">
    <property type="entry name" value="Metallo-dependent hydrolases"/>
    <property type="match status" value="1"/>
</dbReference>
<evidence type="ECO:0000313" key="4">
    <source>
        <dbReference type="EMBL" id="EGC02340.1"/>
    </source>
</evidence>
<evidence type="ECO:0000256" key="2">
    <source>
        <dbReference type="ARBA" id="ARBA00022801"/>
    </source>
</evidence>
<comment type="caution">
    <text evidence="4">The sequence shown here is derived from an EMBL/GenBank/DDBJ whole genome shotgun (WGS) entry which is preliminary data.</text>
</comment>
<proteinExistence type="predicted"/>
<dbReference type="CDD" id="cd01310">
    <property type="entry name" value="TatD_DNAse"/>
    <property type="match status" value="1"/>
</dbReference>
<feature type="binding site" evidence="3">
    <location>
        <position position="9"/>
    </location>
    <ligand>
        <name>a divalent metal cation</name>
        <dbReference type="ChEBI" id="CHEBI:60240"/>
        <label>1</label>
    </ligand>
</feature>
<feature type="binding site" evidence="3">
    <location>
        <position position="160"/>
    </location>
    <ligand>
        <name>a divalent metal cation</name>
        <dbReference type="ChEBI" id="CHEBI:60240"/>
        <label>2</label>
    </ligand>
</feature>
<dbReference type="InterPro" id="IPR018228">
    <property type="entry name" value="DNase_TatD-rel_CS"/>
</dbReference>